<dbReference type="GO" id="GO:0043541">
    <property type="term" value="C:UDP-N-acetylglucosamine transferase complex"/>
    <property type="evidence" value="ECO:0007669"/>
    <property type="project" value="TreeGrafter"/>
</dbReference>
<sequence>MKLCFVTVGATASFEALLEQVLTSEFLETLADRDYTHLLLQYGKDGEKIYNNFLQSGVSHHGLTLGGFDFKPSIEPEMVMTTEREKPQQERGLVICHAGSGTVLAGLRLGVPLIVVPNTELADNHQQELADILEQDNYAVSSTVHDLPKAIAQAELQKSEVYSMRSGKNTLSQNMSDEMGFLD</sequence>
<gene>
    <name evidence="7" type="primary">ALG13</name>
    <name evidence="9" type="ORF">N7452_003007</name>
</gene>
<dbReference type="Pfam" id="PF04101">
    <property type="entry name" value="Glyco_tran_28_C"/>
    <property type="match status" value="1"/>
</dbReference>
<evidence type="ECO:0000256" key="6">
    <source>
        <dbReference type="ARBA" id="ARBA00048184"/>
    </source>
</evidence>
<comment type="similarity">
    <text evidence="7">Belongs to the glycosyltransferase 28 family.</text>
</comment>
<accession>A0A9W9QVU5</accession>
<dbReference type="AlphaFoldDB" id="A0A9W9QVU5"/>
<comment type="catalytic activity">
    <reaction evidence="6">
        <text>an N-acetyl-alpha-D-glucosaminyl-diphospho-di-trans,poly-cis-dolichol + UDP-N-acetyl-alpha-D-glucosamine = an N,N'-diacetylchitobiosyl-diphospho-di-trans,poly-cis-dolichol + UDP + H(+)</text>
        <dbReference type="Rhea" id="RHEA:23380"/>
        <dbReference type="Rhea" id="RHEA-COMP:19507"/>
        <dbReference type="Rhea" id="RHEA-COMP:19510"/>
        <dbReference type="ChEBI" id="CHEBI:15378"/>
        <dbReference type="ChEBI" id="CHEBI:57269"/>
        <dbReference type="ChEBI" id="CHEBI:57705"/>
        <dbReference type="ChEBI" id="CHEBI:58223"/>
        <dbReference type="ChEBI" id="CHEBI:58427"/>
        <dbReference type="EC" id="2.4.1.141"/>
    </reaction>
</comment>
<keyword evidence="7" id="KW-0808">Transferase</keyword>
<reference evidence="9" key="1">
    <citation type="submission" date="2022-12" db="EMBL/GenBank/DDBJ databases">
        <authorList>
            <person name="Petersen C."/>
        </authorList>
    </citation>
    <scope>NUCLEOTIDE SEQUENCE</scope>
    <source>
        <strain evidence="9">IBT 35673</strain>
    </source>
</reference>
<dbReference type="Proteomes" id="UP001147695">
    <property type="component" value="Unassembled WGS sequence"/>
</dbReference>
<evidence type="ECO:0000256" key="3">
    <source>
        <dbReference type="ARBA" id="ARBA00017468"/>
    </source>
</evidence>
<dbReference type="GO" id="GO:0006488">
    <property type="term" value="P:dolichol-linked oligosaccharide biosynthetic process"/>
    <property type="evidence" value="ECO:0007669"/>
    <property type="project" value="TreeGrafter"/>
</dbReference>
<comment type="subcellular location">
    <subcellularLocation>
        <location evidence="7">Endoplasmic reticulum</location>
    </subcellularLocation>
</comment>
<name>A0A9W9QVU5_PENBR</name>
<keyword evidence="7" id="KW-0328">Glycosyltransferase</keyword>
<reference evidence="9" key="2">
    <citation type="journal article" date="2023" name="IMA Fungus">
        <title>Comparative genomic study of the Penicillium genus elucidates a diverse pangenome and 15 lateral gene transfer events.</title>
        <authorList>
            <person name="Petersen C."/>
            <person name="Sorensen T."/>
            <person name="Nielsen M.R."/>
            <person name="Sondergaard T.E."/>
            <person name="Sorensen J.L."/>
            <person name="Fitzpatrick D.A."/>
            <person name="Frisvad J.C."/>
            <person name="Nielsen K.L."/>
        </authorList>
    </citation>
    <scope>NUCLEOTIDE SEQUENCE</scope>
    <source>
        <strain evidence="9">IBT 35673</strain>
    </source>
</reference>
<dbReference type="EMBL" id="JAPZBQ010000002">
    <property type="protein sequence ID" value="KAJ5345003.1"/>
    <property type="molecule type" value="Genomic_DNA"/>
</dbReference>
<dbReference type="EC" id="2.4.1.141" evidence="2 7"/>
<proteinExistence type="inferred from homology"/>
<evidence type="ECO:0000256" key="5">
    <source>
        <dbReference type="ARBA" id="ARBA00032061"/>
    </source>
</evidence>
<keyword evidence="7" id="KW-0256">Endoplasmic reticulum</keyword>
<dbReference type="GO" id="GO:0004577">
    <property type="term" value="F:N-acetylglucosaminyldiphosphodolichol N-acetylglucosaminyltransferase activity"/>
    <property type="evidence" value="ECO:0007669"/>
    <property type="project" value="UniProtKB-EC"/>
</dbReference>
<evidence type="ECO:0000256" key="1">
    <source>
        <dbReference type="ARBA" id="ARBA00011198"/>
    </source>
</evidence>
<dbReference type="SUPFAM" id="SSF53756">
    <property type="entry name" value="UDP-Glycosyltransferase/glycogen phosphorylase"/>
    <property type="match status" value="1"/>
</dbReference>
<evidence type="ECO:0000313" key="10">
    <source>
        <dbReference type="Proteomes" id="UP001147695"/>
    </source>
</evidence>
<dbReference type="PANTHER" id="PTHR47043:SF1">
    <property type="entry name" value="UDP-N-ACETYLGLUCOSAMINE TRANSFERASE SUBUNIT ALG13"/>
    <property type="match status" value="1"/>
</dbReference>
<comment type="function">
    <text evidence="4 7">Involved in protein N-glycosylation. Essential for the second step of the dolichol-linked oligosaccharide pathway.</text>
</comment>
<comment type="subunit">
    <text evidence="1 7">Heterodimer with ALG14 to form a functional enzyme.</text>
</comment>
<dbReference type="InterPro" id="IPR007235">
    <property type="entry name" value="Glyco_trans_28_C"/>
</dbReference>
<evidence type="ECO:0000256" key="4">
    <source>
        <dbReference type="ARBA" id="ARBA00024804"/>
    </source>
</evidence>
<dbReference type="Gene3D" id="3.40.50.2000">
    <property type="entry name" value="Glycogen Phosphorylase B"/>
    <property type="match status" value="1"/>
</dbReference>
<dbReference type="InterPro" id="IPR052474">
    <property type="entry name" value="UDP-GlcNAc_transferase"/>
</dbReference>
<comment type="caution">
    <text evidence="9">The sequence shown here is derived from an EMBL/GenBank/DDBJ whole genome shotgun (WGS) entry which is preliminary data.</text>
</comment>
<evidence type="ECO:0000313" key="9">
    <source>
        <dbReference type="EMBL" id="KAJ5345003.1"/>
    </source>
</evidence>
<dbReference type="PANTHER" id="PTHR47043">
    <property type="entry name" value="UDP-N-ACETYLGLUCOSAMINE TRANSFERASE SUBUNIT ALG13"/>
    <property type="match status" value="1"/>
</dbReference>
<evidence type="ECO:0000259" key="8">
    <source>
        <dbReference type="Pfam" id="PF04101"/>
    </source>
</evidence>
<evidence type="ECO:0000256" key="2">
    <source>
        <dbReference type="ARBA" id="ARBA00012614"/>
    </source>
</evidence>
<protein>
    <recommendedName>
        <fullName evidence="3 7">UDP-N-acetylglucosamine transferase subunit ALG13</fullName>
        <ecNumber evidence="2 7">2.4.1.141</ecNumber>
    </recommendedName>
    <alternativeName>
        <fullName evidence="5 7">Asparagine-linked glycosylation protein 13</fullName>
    </alternativeName>
</protein>
<evidence type="ECO:0000256" key="7">
    <source>
        <dbReference type="RuleBase" id="RU362128"/>
    </source>
</evidence>
<feature type="domain" description="Glycosyl transferase family 28 C-terminal" evidence="8">
    <location>
        <begin position="4"/>
        <end position="168"/>
    </location>
</feature>
<organism evidence="9 10">
    <name type="scientific">Penicillium brevicompactum</name>
    <dbReference type="NCBI Taxonomy" id="5074"/>
    <lineage>
        <taxon>Eukaryota</taxon>
        <taxon>Fungi</taxon>
        <taxon>Dikarya</taxon>
        <taxon>Ascomycota</taxon>
        <taxon>Pezizomycotina</taxon>
        <taxon>Eurotiomycetes</taxon>
        <taxon>Eurotiomycetidae</taxon>
        <taxon>Eurotiales</taxon>
        <taxon>Aspergillaceae</taxon>
        <taxon>Penicillium</taxon>
    </lineage>
</organism>